<dbReference type="SUPFAM" id="SSF54909">
    <property type="entry name" value="Dimeric alpha+beta barrel"/>
    <property type="match status" value="1"/>
</dbReference>
<gene>
    <name evidence="2" type="ORF">BJBARM4_0420</name>
</gene>
<dbReference type="Pfam" id="PF01037">
    <property type="entry name" value="AsnC_trans_reg"/>
    <property type="match status" value="1"/>
</dbReference>
<protein>
    <submittedName>
        <fullName evidence="2">Transcriptional regulator, AsnC family</fullName>
    </submittedName>
</protein>
<evidence type="ECO:0000313" key="2">
    <source>
        <dbReference type="EMBL" id="EEZ93029.1"/>
    </source>
</evidence>
<evidence type="ECO:0000259" key="1">
    <source>
        <dbReference type="Pfam" id="PF01037"/>
    </source>
</evidence>
<evidence type="ECO:0000313" key="3">
    <source>
        <dbReference type="Proteomes" id="UP000009375"/>
    </source>
</evidence>
<proteinExistence type="predicted"/>
<dbReference type="Gene3D" id="3.30.70.920">
    <property type="match status" value="1"/>
</dbReference>
<accession>D2EFA3</accession>
<name>D2EFA3_PARA4</name>
<sequence>MVKAIVLVNIAPEKTEKTFGNVKKLLEVNEAFQVYGEYDAVFVINTKTTHDIQEFVRKIRKMPGITRTVTVIEMI</sequence>
<reference evidence="2 3" key="1">
    <citation type="journal article" date="2010" name="Proc. Natl. Acad. Sci. U.S.A.">
        <title>Enigmatic, ultrasmall, uncultivated Archaea.</title>
        <authorList>
            <person name="Baker B.J."/>
            <person name="Comolli L.R."/>
            <person name="Dick G.J."/>
            <person name="Hauser L.J."/>
            <person name="Hyatt D."/>
            <person name="Dill B.D."/>
            <person name="Land M.L."/>
            <person name="Verberkmoes N.C."/>
            <person name="Hettich R.L."/>
            <person name="Banfield J.F."/>
        </authorList>
    </citation>
    <scope>NUCLEOTIDE SEQUENCE [LARGE SCALE GENOMIC DNA]</scope>
</reference>
<dbReference type="Proteomes" id="UP000009375">
    <property type="component" value="Unassembled WGS sequence"/>
</dbReference>
<dbReference type="InterPro" id="IPR019887">
    <property type="entry name" value="Tscrpt_reg_AsnC/Lrp_C"/>
</dbReference>
<feature type="domain" description="Transcription regulator AsnC/Lrp ligand binding" evidence="1">
    <location>
        <begin position="6"/>
        <end position="72"/>
    </location>
</feature>
<dbReference type="InterPro" id="IPR011008">
    <property type="entry name" value="Dimeric_a/b-barrel"/>
</dbReference>
<organism evidence="2 3">
    <name type="scientific">Candidatus Parvarchaeum acidiphilum ARMAN-4</name>
    <dbReference type="NCBI Taxonomy" id="662760"/>
    <lineage>
        <taxon>Archaea</taxon>
        <taxon>Candidatus Parvarchaeota</taxon>
        <taxon>Candidatus Parvarchaeum</taxon>
    </lineage>
</organism>
<dbReference type="EMBL" id="GG730044">
    <property type="protein sequence ID" value="EEZ93029.1"/>
    <property type="molecule type" value="Genomic_DNA"/>
</dbReference>
<dbReference type="AlphaFoldDB" id="D2EFA3"/>